<evidence type="ECO:0000313" key="3">
    <source>
        <dbReference type="Proteomes" id="UP000242754"/>
    </source>
</evidence>
<feature type="coiled-coil region" evidence="1">
    <location>
        <begin position="27"/>
        <end position="61"/>
    </location>
</feature>
<dbReference type="AlphaFoldDB" id="A0A143YA51"/>
<evidence type="ECO:0000313" key="2">
    <source>
        <dbReference type="EMBL" id="CZQ83675.1"/>
    </source>
</evidence>
<keyword evidence="1" id="KW-0175">Coiled coil</keyword>
<reference evidence="2 3" key="1">
    <citation type="submission" date="2016-02" db="EMBL/GenBank/DDBJ databases">
        <authorList>
            <person name="Wen L."/>
            <person name="He K."/>
            <person name="Yang H."/>
        </authorList>
    </citation>
    <scope>NUCLEOTIDE SEQUENCE [LARGE SCALE GENOMIC DNA]</scope>
    <source>
        <strain evidence="2">Trichococcus palustris</strain>
    </source>
</reference>
<dbReference type="EMBL" id="FJNE01000001">
    <property type="protein sequence ID" value="CZQ83675.1"/>
    <property type="molecule type" value="Genomic_DNA"/>
</dbReference>
<accession>A0A143YA51</accession>
<dbReference type="STRING" id="140314.SAMN04488076_103184"/>
<name>A0A143YA51_9LACT</name>
<dbReference type="Proteomes" id="UP000242754">
    <property type="component" value="Unassembled WGS sequence"/>
</dbReference>
<gene>
    <name evidence="2" type="ORF">Tpal_474</name>
</gene>
<organism evidence="2 3">
    <name type="scientific">Trichococcus palustris</name>
    <dbReference type="NCBI Taxonomy" id="140314"/>
    <lineage>
        <taxon>Bacteria</taxon>
        <taxon>Bacillati</taxon>
        <taxon>Bacillota</taxon>
        <taxon>Bacilli</taxon>
        <taxon>Lactobacillales</taxon>
        <taxon>Carnobacteriaceae</taxon>
        <taxon>Trichococcus</taxon>
    </lineage>
</organism>
<proteinExistence type="predicted"/>
<evidence type="ECO:0000256" key="1">
    <source>
        <dbReference type="SAM" id="Coils"/>
    </source>
</evidence>
<sequence>MKPEKYIEMLIQIEAAENCFRDMRISAARYQAEADRAARKARAFEHKIVRLQRQLEEMEEEGMQ</sequence>
<keyword evidence="3" id="KW-1185">Reference proteome</keyword>
<protein>
    <submittedName>
        <fullName evidence="2">Uncharacterized protein</fullName>
    </submittedName>
</protein>